<evidence type="ECO:0000313" key="1">
    <source>
        <dbReference type="EMBL" id="AWN43825.1"/>
    </source>
</evidence>
<organism evidence="1 2">
    <name type="scientific">Methylobacterium durans</name>
    <dbReference type="NCBI Taxonomy" id="2202825"/>
    <lineage>
        <taxon>Bacteria</taxon>
        <taxon>Pseudomonadati</taxon>
        <taxon>Pseudomonadota</taxon>
        <taxon>Alphaproteobacteria</taxon>
        <taxon>Hyphomicrobiales</taxon>
        <taxon>Methylobacteriaceae</taxon>
        <taxon>Methylobacterium</taxon>
    </lineage>
</organism>
<sequence length="380" mass="41323">MSLVLPPFREDLLHDLLSSISGEPVSTGIEQDGSAPTLLPIDHWTVRSLLQKAIRRGDAEVAARAAVTLLALRGPAIWRRFMVIAFEDVGAGSAEAVIRSVELCLDPGRREQLGGDGPAAAWLARFLASVPKDRGADFLICAAKDHPDLEAARQQAGSCSVRDRLAMMLDPDMPLADRATAAWFASGLNQPGECRLGRGDLRGLMDAFLQLGVPADLVHATQLTARRTREPITLMVPLIWRAAFEGEYPDTIEEPVPTAMLVDEVPLYAFDKHTRIGKQAIGRLARENEAVRACLEEHVPEYRHRDAACMAAFYADAAPVARRLGWQGSAATERLGTESDMLRAGVTVEAIDPLLAAVRANLDHLNAIRAEIVRRTLGRG</sequence>
<dbReference type="GO" id="GO:0003677">
    <property type="term" value="F:DNA binding"/>
    <property type="evidence" value="ECO:0007669"/>
    <property type="project" value="InterPro"/>
</dbReference>
<proteinExistence type="predicted"/>
<gene>
    <name evidence="1" type="ORF">DK389_29015</name>
</gene>
<keyword evidence="2" id="KW-1185">Reference proteome</keyword>
<dbReference type="Proteomes" id="UP000245926">
    <property type="component" value="Chromosome"/>
</dbReference>
<dbReference type="EMBL" id="CP029550">
    <property type="protein sequence ID" value="AWN43825.1"/>
    <property type="molecule type" value="Genomic_DNA"/>
</dbReference>
<dbReference type="SUPFAM" id="SSF48019">
    <property type="entry name" value="post-AAA+ oligomerization domain-like"/>
    <property type="match status" value="1"/>
</dbReference>
<reference evidence="2" key="1">
    <citation type="submission" date="2018-05" db="EMBL/GenBank/DDBJ databases">
        <title>Complete Genome Sequence of Methylobacterium sp. 17SD2-17.</title>
        <authorList>
            <person name="Srinivasan S."/>
        </authorList>
    </citation>
    <scope>NUCLEOTIDE SEQUENCE [LARGE SCALE GENOMIC DNA]</scope>
    <source>
        <strain evidence="2">17SD2-17</strain>
    </source>
</reference>
<dbReference type="OrthoDB" id="8013467at2"/>
<name>A0A2U8WCD6_9HYPH</name>
<protein>
    <submittedName>
        <fullName evidence="1">Uncharacterized protein</fullName>
    </submittedName>
</protein>
<dbReference type="Gene3D" id="1.20.272.10">
    <property type="match status" value="1"/>
</dbReference>
<dbReference type="KEGG" id="mets:DK389_29015"/>
<accession>A0A2U8WCD6</accession>
<dbReference type="GO" id="GO:0006260">
    <property type="term" value="P:DNA replication"/>
    <property type="evidence" value="ECO:0007669"/>
    <property type="project" value="InterPro"/>
</dbReference>
<evidence type="ECO:0000313" key="2">
    <source>
        <dbReference type="Proteomes" id="UP000245926"/>
    </source>
</evidence>
<dbReference type="InterPro" id="IPR008921">
    <property type="entry name" value="DNA_pol3_clamp-load_cplx_C"/>
</dbReference>
<dbReference type="AlphaFoldDB" id="A0A2U8WCD6"/>